<dbReference type="PROSITE" id="PS50928">
    <property type="entry name" value="ABC_TM1"/>
    <property type="match status" value="1"/>
</dbReference>
<evidence type="ECO:0000256" key="4">
    <source>
        <dbReference type="ARBA" id="ARBA00022475"/>
    </source>
</evidence>
<evidence type="ECO:0000256" key="9">
    <source>
        <dbReference type="RuleBase" id="RU363032"/>
    </source>
</evidence>
<accession>A0A377ZZH2</accession>
<evidence type="ECO:0000313" key="12">
    <source>
        <dbReference type="Proteomes" id="UP000254487"/>
    </source>
</evidence>
<evidence type="ECO:0000256" key="8">
    <source>
        <dbReference type="ARBA" id="ARBA00023136"/>
    </source>
</evidence>
<feature type="transmembrane region" description="Helical" evidence="9">
    <location>
        <begin position="102"/>
        <end position="129"/>
    </location>
</feature>
<organism evidence="11 12">
    <name type="scientific">Klebsiella pneumoniae subsp. ozaenae</name>
    <dbReference type="NCBI Taxonomy" id="574"/>
    <lineage>
        <taxon>Bacteria</taxon>
        <taxon>Pseudomonadati</taxon>
        <taxon>Pseudomonadota</taxon>
        <taxon>Gammaproteobacteria</taxon>
        <taxon>Enterobacterales</taxon>
        <taxon>Enterobacteriaceae</taxon>
        <taxon>Klebsiella/Raoultella group</taxon>
        <taxon>Klebsiella</taxon>
        <taxon>Klebsiella pneumoniae complex</taxon>
    </lineage>
</organism>
<evidence type="ECO:0000256" key="7">
    <source>
        <dbReference type="ARBA" id="ARBA00022989"/>
    </source>
</evidence>
<dbReference type="STRING" id="1218098.GCA_001598715_01302"/>
<dbReference type="PANTHER" id="PTHR43848">
    <property type="entry name" value="PUTRESCINE TRANSPORT SYSTEM PERMEASE PROTEIN POTI"/>
    <property type="match status" value="1"/>
</dbReference>
<dbReference type="Gene3D" id="1.10.3720.10">
    <property type="entry name" value="MetI-like"/>
    <property type="match status" value="1"/>
</dbReference>
<keyword evidence="5" id="KW-0997">Cell inner membrane</keyword>
<keyword evidence="3 9" id="KW-0813">Transport</keyword>
<keyword evidence="8 9" id="KW-0472">Membrane</keyword>
<dbReference type="InterPro" id="IPR051789">
    <property type="entry name" value="Bact_Polyamine_Transport"/>
</dbReference>
<dbReference type="GO" id="GO:0055085">
    <property type="term" value="P:transmembrane transport"/>
    <property type="evidence" value="ECO:0007669"/>
    <property type="project" value="InterPro"/>
</dbReference>
<dbReference type="PANTHER" id="PTHR43848:SF2">
    <property type="entry name" value="PUTRESCINE TRANSPORT SYSTEM PERMEASE PROTEIN POTI"/>
    <property type="match status" value="1"/>
</dbReference>
<evidence type="ECO:0000259" key="10">
    <source>
        <dbReference type="PROSITE" id="PS50928"/>
    </source>
</evidence>
<name>A0A377ZZH2_KLEPO</name>
<feature type="transmembrane region" description="Helical" evidence="9">
    <location>
        <begin position="141"/>
        <end position="163"/>
    </location>
</feature>
<dbReference type="Pfam" id="PF00528">
    <property type="entry name" value="BPD_transp_1"/>
    <property type="match status" value="1"/>
</dbReference>
<dbReference type="EMBL" id="UGLW01000003">
    <property type="protein sequence ID" value="STU92347.1"/>
    <property type="molecule type" value="Genomic_DNA"/>
</dbReference>
<dbReference type="Proteomes" id="UP000254487">
    <property type="component" value="Unassembled WGS sequence"/>
</dbReference>
<dbReference type="CDD" id="cd06261">
    <property type="entry name" value="TM_PBP2"/>
    <property type="match status" value="1"/>
</dbReference>
<keyword evidence="7 9" id="KW-1133">Transmembrane helix</keyword>
<dbReference type="InterPro" id="IPR035906">
    <property type="entry name" value="MetI-like_sf"/>
</dbReference>
<dbReference type="GO" id="GO:0005886">
    <property type="term" value="C:plasma membrane"/>
    <property type="evidence" value="ECO:0007669"/>
    <property type="project" value="UniProtKB-SubCell"/>
</dbReference>
<keyword evidence="4" id="KW-1003">Cell membrane</keyword>
<proteinExistence type="inferred from homology"/>
<keyword evidence="6 9" id="KW-0812">Transmembrane</keyword>
<feature type="transmembrane region" description="Helical" evidence="9">
    <location>
        <begin position="12"/>
        <end position="35"/>
    </location>
</feature>
<evidence type="ECO:0000256" key="5">
    <source>
        <dbReference type="ARBA" id="ARBA00022519"/>
    </source>
</evidence>
<evidence type="ECO:0000313" key="11">
    <source>
        <dbReference type="EMBL" id="STU92347.1"/>
    </source>
</evidence>
<gene>
    <name evidence="11" type="primary">potI</name>
    <name evidence="11" type="ORF">NCTC10313_04612</name>
</gene>
<evidence type="ECO:0000256" key="1">
    <source>
        <dbReference type="ARBA" id="ARBA00004429"/>
    </source>
</evidence>
<dbReference type="AlphaFoldDB" id="A0A377ZZH2"/>
<dbReference type="InterPro" id="IPR000515">
    <property type="entry name" value="MetI-like"/>
</dbReference>
<comment type="similarity">
    <text evidence="2">Belongs to the binding-protein-dependent transport system permease family. CysTW subfamily.</text>
</comment>
<evidence type="ECO:0000256" key="2">
    <source>
        <dbReference type="ARBA" id="ARBA00007069"/>
    </source>
</evidence>
<evidence type="ECO:0000256" key="6">
    <source>
        <dbReference type="ARBA" id="ARBA00022692"/>
    </source>
</evidence>
<protein>
    <submittedName>
        <fullName evidence="11">Putrescine transporter subunit: membrane component of ABC superfamily</fullName>
    </submittedName>
</protein>
<sequence length="321" mass="35361">MNDLPVVRSPWRILILVLGFTFLYAPMLMLVIYSFNSSKLVTVWAGWSTRWYSELFHDDAMMSAVGLSLTIAACAATAAAILGTIAAVVMVRFGRFRGSNGFAFMITAPLVMPDVITGLSLLLLFVALGHAIGWPSDRGMLTIWLAHVTFCTAYVAVVISSRLRELDHSIEEAAMDLGAAPLKVFFVITLPMIMPAVISGWLLAFTLSLDDLVIASFVSRSRGHDLADAGLLQRAHGGKPGDQRPGDAHPRRGRYCWFYRLVFDGPRRKAASARYPACKTRLNHLKSVQQPSGSAPPLWRRFHGRHYVGIVYENSLIACPP</sequence>
<evidence type="ECO:0000256" key="3">
    <source>
        <dbReference type="ARBA" id="ARBA00022448"/>
    </source>
</evidence>
<feature type="transmembrane region" description="Helical" evidence="9">
    <location>
        <begin position="60"/>
        <end position="90"/>
    </location>
</feature>
<feature type="domain" description="ABC transmembrane type-1" evidence="10">
    <location>
        <begin position="65"/>
        <end position="267"/>
    </location>
</feature>
<dbReference type="SUPFAM" id="SSF161098">
    <property type="entry name" value="MetI-like"/>
    <property type="match status" value="1"/>
</dbReference>
<comment type="subcellular location">
    <subcellularLocation>
        <location evidence="1">Cell inner membrane</location>
        <topology evidence="1">Multi-pass membrane protein</topology>
    </subcellularLocation>
    <subcellularLocation>
        <location evidence="9">Cell membrane</location>
        <topology evidence="9">Multi-pass membrane protein</topology>
    </subcellularLocation>
</comment>
<feature type="transmembrane region" description="Helical" evidence="9">
    <location>
        <begin position="184"/>
        <end position="207"/>
    </location>
</feature>
<reference evidence="11 12" key="1">
    <citation type="submission" date="2018-06" db="EMBL/GenBank/DDBJ databases">
        <authorList>
            <consortium name="Pathogen Informatics"/>
            <person name="Doyle S."/>
        </authorList>
    </citation>
    <scope>NUCLEOTIDE SEQUENCE [LARGE SCALE GENOMIC DNA]</scope>
    <source>
        <strain evidence="11 12">NCTC10313</strain>
    </source>
</reference>